<accession>A0A6A5QVD3</accession>
<feature type="compositionally biased region" description="Basic and acidic residues" evidence="1">
    <location>
        <begin position="24"/>
        <end position="36"/>
    </location>
</feature>
<reference evidence="2" key="1">
    <citation type="journal article" date="2020" name="Stud. Mycol.">
        <title>101 Dothideomycetes genomes: a test case for predicting lifestyles and emergence of pathogens.</title>
        <authorList>
            <person name="Haridas S."/>
            <person name="Albert R."/>
            <person name="Binder M."/>
            <person name="Bloem J."/>
            <person name="Labutti K."/>
            <person name="Salamov A."/>
            <person name="Andreopoulos B."/>
            <person name="Baker S."/>
            <person name="Barry K."/>
            <person name="Bills G."/>
            <person name="Bluhm B."/>
            <person name="Cannon C."/>
            <person name="Castanera R."/>
            <person name="Culley D."/>
            <person name="Daum C."/>
            <person name="Ezra D."/>
            <person name="Gonzalez J."/>
            <person name="Henrissat B."/>
            <person name="Kuo A."/>
            <person name="Liang C."/>
            <person name="Lipzen A."/>
            <person name="Lutzoni F."/>
            <person name="Magnuson J."/>
            <person name="Mondo S."/>
            <person name="Nolan M."/>
            <person name="Ohm R."/>
            <person name="Pangilinan J."/>
            <person name="Park H.-J."/>
            <person name="Ramirez L."/>
            <person name="Alfaro M."/>
            <person name="Sun H."/>
            <person name="Tritt A."/>
            <person name="Yoshinaga Y."/>
            <person name="Zwiers L.-H."/>
            <person name="Turgeon B."/>
            <person name="Goodwin S."/>
            <person name="Spatafora J."/>
            <person name="Crous P."/>
            <person name="Grigoriev I."/>
        </authorList>
    </citation>
    <scope>NUCLEOTIDE SEQUENCE</scope>
    <source>
        <strain evidence="2">HMLAC05119</strain>
    </source>
</reference>
<evidence type="ECO:0000256" key="1">
    <source>
        <dbReference type="SAM" id="MobiDB-lite"/>
    </source>
</evidence>
<protein>
    <submittedName>
        <fullName evidence="2">Uncharacterized protein</fullName>
    </submittedName>
</protein>
<sequence length="130" mass="14110">MCQCHERFQASYAPNLSISSIHAPSHEKRPNERNPETQKPPAENAKPRRTRPVIQPVMPPCSTNAAEFEARSSTYSACPKQIFTEPAPAHSASIQKDVFGSDACGLHSLLESPAHSAKRFAARGTSLSGI</sequence>
<dbReference type="Proteomes" id="UP000800096">
    <property type="component" value="Unassembled WGS sequence"/>
</dbReference>
<keyword evidence="3" id="KW-1185">Reference proteome</keyword>
<feature type="region of interest" description="Disordered" evidence="1">
    <location>
        <begin position="15"/>
        <end position="60"/>
    </location>
</feature>
<proteinExistence type="predicted"/>
<organism evidence="2 3">
    <name type="scientific">Ampelomyces quisqualis</name>
    <name type="common">Powdery mildew agent</name>
    <dbReference type="NCBI Taxonomy" id="50730"/>
    <lineage>
        <taxon>Eukaryota</taxon>
        <taxon>Fungi</taxon>
        <taxon>Dikarya</taxon>
        <taxon>Ascomycota</taxon>
        <taxon>Pezizomycotina</taxon>
        <taxon>Dothideomycetes</taxon>
        <taxon>Pleosporomycetidae</taxon>
        <taxon>Pleosporales</taxon>
        <taxon>Pleosporineae</taxon>
        <taxon>Phaeosphaeriaceae</taxon>
        <taxon>Ampelomyces</taxon>
    </lineage>
</organism>
<dbReference type="EMBL" id="ML979133">
    <property type="protein sequence ID" value="KAF1918848.1"/>
    <property type="molecule type" value="Genomic_DNA"/>
</dbReference>
<name>A0A6A5QVD3_AMPQU</name>
<dbReference type="AlphaFoldDB" id="A0A6A5QVD3"/>
<evidence type="ECO:0000313" key="2">
    <source>
        <dbReference type="EMBL" id="KAF1918848.1"/>
    </source>
</evidence>
<evidence type="ECO:0000313" key="3">
    <source>
        <dbReference type="Proteomes" id="UP000800096"/>
    </source>
</evidence>
<gene>
    <name evidence="2" type="ORF">BDU57DRAFT_121823</name>
</gene>